<dbReference type="AlphaFoldDB" id="A0AAV1N302"/>
<comment type="caution">
    <text evidence="1">The sequence shown here is derived from an EMBL/GenBank/DDBJ whole genome shotgun (WGS) entry which is preliminary data.</text>
</comment>
<evidence type="ECO:0000313" key="2">
    <source>
        <dbReference type="Proteomes" id="UP001314229"/>
    </source>
</evidence>
<evidence type="ECO:0000313" key="1">
    <source>
        <dbReference type="EMBL" id="CAK6953309.1"/>
    </source>
</evidence>
<proteinExistence type="predicted"/>
<reference evidence="1 2" key="1">
    <citation type="submission" date="2024-01" db="EMBL/GenBank/DDBJ databases">
        <authorList>
            <person name="Alioto T."/>
            <person name="Alioto T."/>
            <person name="Gomez Garrido J."/>
        </authorList>
    </citation>
    <scope>NUCLEOTIDE SEQUENCE [LARGE SCALE GENOMIC DNA]</scope>
</reference>
<protein>
    <submittedName>
        <fullName evidence="1">Uncharacterized protein</fullName>
    </submittedName>
</protein>
<dbReference type="Proteomes" id="UP001314229">
    <property type="component" value="Unassembled WGS sequence"/>
</dbReference>
<keyword evidence="2" id="KW-1185">Reference proteome</keyword>
<gene>
    <name evidence="1" type="ORF">FSCOSCO3_A021781</name>
</gene>
<name>A0AAV1N302_SCOSC</name>
<organism evidence="1 2">
    <name type="scientific">Scomber scombrus</name>
    <name type="common">Atlantic mackerel</name>
    <name type="synonym">Scomber vernalis</name>
    <dbReference type="NCBI Taxonomy" id="13677"/>
    <lineage>
        <taxon>Eukaryota</taxon>
        <taxon>Metazoa</taxon>
        <taxon>Chordata</taxon>
        <taxon>Craniata</taxon>
        <taxon>Vertebrata</taxon>
        <taxon>Euteleostomi</taxon>
        <taxon>Actinopterygii</taxon>
        <taxon>Neopterygii</taxon>
        <taxon>Teleostei</taxon>
        <taxon>Neoteleostei</taxon>
        <taxon>Acanthomorphata</taxon>
        <taxon>Pelagiaria</taxon>
        <taxon>Scombriformes</taxon>
        <taxon>Scombridae</taxon>
        <taxon>Scomber</taxon>
    </lineage>
</organism>
<sequence length="88" mass="10168">MLLSSHVYESKIQKKTKALDKQMQYAFVAEASMSEKNLICAYHYFSCSFVDAVDVCCRPFRWQDIVGKNSTQDLSYVTSDNMYDNCRA</sequence>
<dbReference type="EMBL" id="CAWUFR010000013">
    <property type="protein sequence ID" value="CAK6953309.1"/>
    <property type="molecule type" value="Genomic_DNA"/>
</dbReference>
<accession>A0AAV1N302</accession>